<comment type="similarity">
    <text evidence="1">Belongs to the UFM1 family.</text>
</comment>
<evidence type="ECO:0000256" key="4">
    <source>
        <dbReference type="ARBA" id="ARBA00022786"/>
    </source>
</evidence>
<dbReference type="Proteomes" id="UP000027135">
    <property type="component" value="Unassembled WGS sequence"/>
</dbReference>
<protein>
    <recommendedName>
        <fullName evidence="2">Ubiquitin-fold modifier 1</fullName>
    </recommendedName>
</protein>
<sequence>MHKMKQVLDCFCLFLNKYEHCEWMKGATKSEIHNGFQCAQDVEKICSVLETKGCVTAFEIKLSEWHKLKYGLVVHYKLQEFAAACDMILSNFYMNSDITDEVLMCATSEYLEICGRNRFHLLKEKLIFKAHTHDAVKNVIDELSTMVLEQKDVFKSTLSCELLRSVWTKYIRCKEASNISNCIHTTSNDSRFIESVLRILIKEDCSEEGKTMKKIITESLLLKMSTMNYQDPVFWHIIIVTNRHLIVTVCDLNPEICSVLVKFIVHVGKCMDIEFTEMNYIWKPKENAKLMVDVTFDDFVSLVRRFLESRGVAGDHMRRTLQDLKSQPDCSIWVEVERQLSVPENTPFTAVLKYAAEEFKVPPATSAVITDDGIGINPQQTAGI</sequence>
<keyword evidence="3" id="KW-1017">Isopeptide bond</keyword>
<dbReference type="GO" id="GO:0005634">
    <property type="term" value="C:nucleus"/>
    <property type="evidence" value="ECO:0007669"/>
    <property type="project" value="TreeGrafter"/>
</dbReference>
<proteinExistence type="inferred from homology"/>
<dbReference type="InterPro" id="IPR029071">
    <property type="entry name" value="Ubiquitin-like_domsf"/>
</dbReference>
<dbReference type="Pfam" id="PF03671">
    <property type="entry name" value="Ufm1"/>
    <property type="match status" value="1"/>
</dbReference>
<dbReference type="GO" id="GO:0005737">
    <property type="term" value="C:cytoplasm"/>
    <property type="evidence" value="ECO:0007669"/>
    <property type="project" value="TreeGrafter"/>
</dbReference>
<accession>A0A067R1W4</accession>
<dbReference type="AlphaFoldDB" id="A0A067R1W4"/>
<keyword evidence="4" id="KW-0833">Ubl conjugation pathway</keyword>
<gene>
    <name evidence="5" type="ORF">L798_13100</name>
</gene>
<dbReference type="PANTHER" id="PTHR15825:SF0">
    <property type="entry name" value="UBIQUITIN-FOLD MODIFIER 1"/>
    <property type="match status" value="1"/>
</dbReference>
<dbReference type="SUPFAM" id="SSF54236">
    <property type="entry name" value="Ubiquitin-like"/>
    <property type="match status" value="1"/>
</dbReference>
<name>A0A067R1W4_ZOONE</name>
<dbReference type="InterPro" id="IPR005375">
    <property type="entry name" value="UFM1"/>
</dbReference>
<dbReference type="PANTHER" id="PTHR15825">
    <property type="entry name" value="UBIQUITIN-FOLD MODIFIER 1"/>
    <property type="match status" value="1"/>
</dbReference>
<evidence type="ECO:0000256" key="2">
    <source>
        <dbReference type="ARBA" id="ARBA00015319"/>
    </source>
</evidence>
<dbReference type="Gene3D" id="3.10.20.90">
    <property type="entry name" value="Phosphatidylinositol 3-kinase Catalytic Subunit, Chain A, domain 1"/>
    <property type="match status" value="1"/>
</dbReference>
<reference evidence="5 6" key="1">
    <citation type="journal article" date="2014" name="Nat. Commun.">
        <title>Molecular traces of alternative social organization in a termite genome.</title>
        <authorList>
            <person name="Terrapon N."/>
            <person name="Li C."/>
            <person name="Robertson H.M."/>
            <person name="Ji L."/>
            <person name="Meng X."/>
            <person name="Booth W."/>
            <person name="Chen Z."/>
            <person name="Childers C.P."/>
            <person name="Glastad K.M."/>
            <person name="Gokhale K."/>
            <person name="Gowin J."/>
            <person name="Gronenberg W."/>
            <person name="Hermansen R.A."/>
            <person name="Hu H."/>
            <person name="Hunt B.G."/>
            <person name="Huylmans A.K."/>
            <person name="Khalil S.M."/>
            <person name="Mitchell R.D."/>
            <person name="Munoz-Torres M.C."/>
            <person name="Mustard J.A."/>
            <person name="Pan H."/>
            <person name="Reese J.T."/>
            <person name="Scharf M.E."/>
            <person name="Sun F."/>
            <person name="Vogel H."/>
            <person name="Xiao J."/>
            <person name="Yang W."/>
            <person name="Yang Z."/>
            <person name="Yang Z."/>
            <person name="Zhou J."/>
            <person name="Zhu J."/>
            <person name="Brent C.S."/>
            <person name="Elsik C.G."/>
            <person name="Goodisman M.A."/>
            <person name="Liberles D.A."/>
            <person name="Roe R.M."/>
            <person name="Vargo E.L."/>
            <person name="Vilcinskas A."/>
            <person name="Wang J."/>
            <person name="Bornberg-Bauer E."/>
            <person name="Korb J."/>
            <person name="Zhang G."/>
            <person name="Liebig J."/>
        </authorList>
    </citation>
    <scope>NUCLEOTIDE SEQUENCE [LARGE SCALE GENOMIC DNA]</scope>
    <source>
        <tissue evidence="5">Whole organism</tissue>
    </source>
</reference>
<dbReference type="EMBL" id="KK852983">
    <property type="protein sequence ID" value="KDR12874.1"/>
    <property type="molecule type" value="Genomic_DNA"/>
</dbReference>
<dbReference type="eggNOG" id="KOG3483">
    <property type="taxonomic scope" value="Eukaryota"/>
</dbReference>
<evidence type="ECO:0000313" key="6">
    <source>
        <dbReference type="Proteomes" id="UP000027135"/>
    </source>
</evidence>
<evidence type="ECO:0000313" key="5">
    <source>
        <dbReference type="EMBL" id="KDR12874.1"/>
    </source>
</evidence>
<dbReference type="InParanoid" id="A0A067R1W4"/>
<organism evidence="5 6">
    <name type="scientific">Zootermopsis nevadensis</name>
    <name type="common">Dampwood termite</name>
    <dbReference type="NCBI Taxonomy" id="136037"/>
    <lineage>
        <taxon>Eukaryota</taxon>
        <taxon>Metazoa</taxon>
        <taxon>Ecdysozoa</taxon>
        <taxon>Arthropoda</taxon>
        <taxon>Hexapoda</taxon>
        <taxon>Insecta</taxon>
        <taxon>Pterygota</taxon>
        <taxon>Neoptera</taxon>
        <taxon>Polyneoptera</taxon>
        <taxon>Dictyoptera</taxon>
        <taxon>Blattodea</taxon>
        <taxon>Blattoidea</taxon>
        <taxon>Termitoidae</taxon>
        <taxon>Termopsidae</taxon>
        <taxon>Zootermopsis</taxon>
    </lineage>
</organism>
<evidence type="ECO:0000256" key="1">
    <source>
        <dbReference type="ARBA" id="ARBA00010230"/>
    </source>
</evidence>
<dbReference type="STRING" id="136037.A0A067R1W4"/>
<evidence type="ECO:0000256" key="3">
    <source>
        <dbReference type="ARBA" id="ARBA00022499"/>
    </source>
</evidence>
<dbReference type="GO" id="GO:1990592">
    <property type="term" value="P:protein K69-linked ufmylation"/>
    <property type="evidence" value="ECO:0007669"/>
    <property type="project" value="TreeGrafter"/>
</dbReference>
<keyword evidence="6" id="KW-1185">Reference proteome</keyword>